<evidence type="ECO:0000256" key="14">
    <source>
        <dbReference type="ARBA" id="ARBA00082415"/>
    </source>
</evidence>
<dbReference type="AlphaFoldDB" id="A0A836AML3"/>
<dbReference type="EMBL" id="JAEMGP010000002">
    <property type="protein sequence ID" value="KAG5214077.1"/>
    <property type="molecule type" value="Genomic_DNA"/>
</dbReference>
<evidence type="ECO:0000313" key="19">
    <source>
        <dbReference type="EMBL" id="KAG5214077.1"/>
    </source>
</evidence>
<dbReference type="Proteomes" id="UP000664991">
    <property type="component" value="Unassembled WGS sequence"/>
</dbReference>
<feature type="transmembrane region" description="Helical" evidence="16">
    <location>
        <begin position="330"/>
        <end position="352"/>
    </location>
</feature>
<dbReference type="GO" id="GO:0045027">
    <property type="term" value="F:DNA end binding"/>
    <property type="evidence" value="ECO:0007669"/>
    <property type="project" value="TreeGrafter"/>
</dbReference>
<dbReference type="InterPro" id="IPR053829">
    <property type="entry name" value="XLF-like_CC"/>
</dbReference>
<evidence type="ECO:0000256" key="12">
    <source>
        <dbReference type="ARBA" id="ARBA00066064"/>
    </source>
</evidence>
<sequence length="878" mass="96467">MDLAGLLLDEEGTFSLTGFQDFTFLPGHQKLSARIRRRLYYGWDWETDCTLEELSSPVADIAVELLQKAAPSPIRRLQKKYVAHVSREACISPCAMMLALVYIERLRHRNPDYLQHVSSSDLFLISMMVASKYLYDEGEEEEVFNDEWGAAGGVAVPTLNALERGFLSAMDWRLYTDPREIFEVLSWLEGCVAEQQGRRRGWYTYTDLCVLLEQPAWQLALGSLCQRLAKVSGAVVVSGLLQATLGLLGGPGHLFPRCGPLVLAPSLVVAGLSVYREVALLCSTHWGLASLLIVLMVVCSQHLGSCLLPPRPWRPASTSSTHTHILAFRLLSVLIPVACVWIVSALLGLSIIPGELSAPTGAPWFWLPHPAEWDWPLLTPRALAAGISMALAASTSSLGCYALCGQLLRLPSPPPHACSRGLSLEGLGSVLAGLLGSPMGTASSFPNVGTVGLLQAGPRRVAHLVGLFCVALGLSPRLAQLLTTIPLPMLGGMLGVTQAMVLSSGFSSFHLADIDSGRNVFIVGFSIFTALLLPRWFREAPVLLSTVREMASVGDDPDNFYGESNIELVSKDGKIETYLMEELEQGLLMQPWAWLQLAENSLLAKVYITRQGYALLVSDLQQVWHEQVDTSVISQRAKELNKRLTAPPEAFLCHLDDLLRPLLKDASCPGTATFSCDHVEEALILRVRSELSGLPFYWNFHCILASPSLVSQHLIRPLMGMSLALQCQVRDLTTLLHMKDLEIQDYQESGATLSRDRLKTEPFEENSFLERFMVEKLPEACSVGDGRPFATNLQSMYMAVTRQAIQVGQRHHDAGDPQTSSSAFSHITDNQLLNQVEEPVSSTPSLPGPETEPTVSSGPMQRPQLLKVKRKKLRGLFS</sequence>
<dbReference type="InterPro" id="IPR052287">
    <property type="entry name" value="NHEJ_factor"/>
</dbReference>
<feature type="domain" description="XLF-like N-terminal" evidence="17">
    <location>
        <begin position="591"/>
        <end position="703"/>
    </location>
</feature>
<organism evidence="19 20">
    <name type="scientific">Ovis aries</name>
    <name type="common">Sheep</name>
    <dbReference type="NCBI Taxonomy" id="9940"/>
    <lineage>
        <taxon>Eukaryota</taxon>
        <taxon>Metazoa</taxon>
        <taxon>Chordata</taxon>
        <taxon>Craniata</taxon>
        <taxon>Vertebrata</taxon>
        <taxon>Euteleostomi</taxon>
        <taxon>Mammalia</taxon>
        <taxon>Eutheria</taxon>
        <taxon>Laurasiatheria</taxon>
        <taxon>Artiodactyla</taxon>
        <taxon>Ruminantia</taxon>
        <taxon>Pecora</taxon>
        <taxon>Bovidae</taxon>
        <taxon>Caprinae</taxon>
        <taxon>Ovis</taxon>
    </lineage>
</organism>
<dbReference type="GO" id="GO:0016020">
    <property type="term" value="C:membrane"/>
    <property type="evidence" value="ECO:0007669"/>
    <property type="project" value="UniProtKB-SubCell"/>
</dbReference>
<evidence type="ECO:0000256" key="15">
    <source>
        <dbReference type="SAM" id="MobiDB-lite"/>
    </source>
</evidence>
<feature type="transmembrane region" description="Helical" evidence="16">
    <location>
        <begin position="286"/>
        <end position="309"/>
    </location>
</feature>
<evidence type="ECO:0000256" key="8">
    <source>
        <dbReference type="ARBA" id="ARBA00023204"/>
    </source>
</evidence>
<evidence type="ECO:0000259" key="17">
    <source>
        <dbReference type="Pfam" id="PF09302"/>
    </source>
</evidence>
<keyword evidence="7 16" id="KW-0472">Membrane</keyword>
<dbReference type="PANTHER" id="PTHR32235">
    <property type="entry name" value="NON-HOMOLOGOUS END-JOINING FACTOR 1"/>
    <property type="match status" value="1"/>
</dbReference>
<evidence type="ECO:0000256" key="9">
    <source>
        <dbReference type="ARBA" id="ARBA00023242"/>
    </source>
</evidence>
<keyword evidence="4" id="KW-0227">DNA damage</keyword>
<dbReference type="PANTHER" id="PTHR32235:SF1">
    <property type="entry name" value="NON-HOMOLOGOUS END-JOINING FACTOR 1"/>
    <property type="match status" value="1"/>
</dbReference>
<keyword evidence="3 16" id="KW-0812">Transmembrane</keyword>
<gene>
    <name evidence="19" type="ORF">JEQ12_009863</name>
</gene>
<feature type="region of interest" description="Disordered" evidence="15">
    <location>
        <begin position="836"/>
        <end position="878"/>
    </location>
</feature>
<dbReference type="CDD" id="cd22285">
    <property type="entry name" value="HD_XLF_N"/>
    <property type="match status" value="1"/>
</dbReference>
<evidence type="ECO:0000256" key="13">
    <source>
        <dbReference type="ARBA" id="ARBA00075910"/>
    </source>
</evidence>
<dbReference type="GO" id="GO:0006303">
    <property type="term" value="P:double-strand break repair via nonhomologous end joining"/>
    <property type="evidence" value="ECO:0007669"/>
    <property type="project" value="TreeGrafter"/>
</dbReference>
<keyword evidence="9" id="KW-0539">Nucleus</keyword>
<feature type="compositionally biased region" description="Basic residues" evidence="15">
    <location>
        <begin position="867"/>
        <end position="878"/>
    </location>
</feature>
<dbReference type="GO" id="GO:0022857">
    <property type="term" value="F:transmembrane transporter activity"/>
    <property type="evidence" value="ECO:0007669"/>
    <property type="project" value="InterPro"/>
</dbReference>
<keyword evidence="5 16" id="KW-1133">Transmembrane helix</keyword>
<dbReference type="InterPro" id="IPR006043">
    <property type="entry name" value="NCS2"/>
</dbReference>
<accession>A0A836AML3</accession>
<dbReference type="CDD" id="cd20557">
    <property type="entry name" value="CYCLIN_ScPCL1-like"/>
    <property type="match status" value="1"/>
</dbReference>
<name>A0A836AML3_SHEEP</name>
<keyword evidence="8" id="KW-0234">DNA repair</keyword>
<evidence type="ECO:0000256" key="10">
    <source>
        <dbReference type="ARBA" id="ARBA00025747"/>
    </source>
</evidence>
<dbReference type="InterPro" id="IPR038051">
    <property type="entry name" value="XRCC4-like_N_sf"/>
</dbReference>
<dbReference type="Pfam" id="PF00860">
    <property type="entry name" value="Xan_ur_permease"/>
    <property type="match status" value="1"/>
</dbReference>
<evidence type="ECO:0000256" key="11">
    <source>
        <dbReference type="ARBA" id="ARBA00044529"/>
    </source>
</evidence>
<evidence type="ECO:0000256" key="5">
    <source>
        <dbReference type="ARBA" id="ARBA00022989"/>
    </source>
</evidence>
<dbReference type="GO" id="GO:0019901">
    <property type="term" value="F:protein kinase binding"/>
    <property type="evidence" value="ECO:0007669"/>
    <property type="project" value="InterPro"/>
</dbReference>
<evidence type="ECO:0000313" key="20">
    <source>
        <dbReference type="Proteomes" id="UP000664991"/>
    </source>
</evidence>
<evidence type="ECO:0000256" key="3">
    <source>
        <dbReference type="ARBA" id="ARBA00022692"/>
    </source>
</evidence>
<evidence type="ECO:0000256" key="6">
    <source>
        <dbReference type="ARBA" id="ARBA00023125"/>
    </source>
</evidence>
<comment type="similarity">
    <text evidence="10">Belongs to the XRCC4-XLF family. XLF subfamily.</text>
</comment>
<dbReference type="InterPro" id="IPR013922">
    <property type="entry name" value="Cyclin_PHO80-like"/>
</dbReference>
<reference evidence="19 20" key="1">
    <citation type="submission" date="2020-12" db="EMBL/GenBank/DDBJ databases">
        <title>De novo assembly of Tibetan sheep genome.</title>
        <authorList>
            <person name="Li X."/>
        </authorList>
    </citation>
    <scope>NUCLEOTIDE SEQUENCE [LARGE SCALE GENOMIC DNA]</scope>
    <source>
        <tissue evidence="19">Heart</tissue>
    </source>
</reference>
<evidence type="ECO:0000256" key="1">
    <source>
        <dbReference type="ARBA" id="ARBA00004123"/>
    </source>
</evidence>
<dbReference type="Pfam" id="PF08613">
    <property type="entry name" value="Cyclin"/>
    <property type="match status" value="1"/>
</dbReference>
<dbReference type="FunFam" id="1.10.287.450:FF:000003">
    <property type="entry name" value="Non-homologous end-joining factor 1"/>
    <property type="match status" value="1"/>
</dbReference>
<dbReference type="Gene3D" id="1.10.287.450">
    <property type="entry name" value="Helix hairpin bin"/>
    <property type="match status" value="1"/>
</dbReference>
<keyword evidence="6" id="KW-0238">DNA-binding</keyword>
<dbReference type="Gene3D" id="1.10.472.10">
    <property type="entry name" value="Cyclin-like"/>
    <property type="match status" value="1"/>
</dbReference>
<feature type="domain" description="XLF-like coiled-coil region" evidence="18">
    <location>
        <begin position="706"/>
        <end position="754"/>
    </location>
</feature>
<dbReference type="InterPro" id="IPR015381">
    <property type="entry name" value="XLF-like_N"/>
</dbReference>
<protein>
    <recommendedName>
        <fullName evidence="11">Non-homologous end-joining factor 1</fullName>
    </recommendedName>
    <alternativeName>
        <fullName evidence="13">Protein cernunnos</fullName>
    </alternativeName>
    <alternativeName>
        <fullName evidence="14">XRCC4-like factor</fullName>
    </alternativeName>
</protein>
<evidence type="ECO:0000256" key="4">
    <source>
        <dbReference type="ARBA" id="ARBA00022763"/>
    </source>
</evidence>
<comment type="subcellular location">
    <subcellularLocation>
        <location evidence="2">Membrane</location>
        <topology evidence="2">Multi-pass membrane protein</topology>
    </subcellularLocation>
    <subcellularLocation>
        <location evidence="1">Nucleus</location>
    </subcellularLocation>
</comment>
<evidence type="ECO:0000259" key="18">
    <source>
        <dbReference type="Pfam" id="PF21928"/>
    </source>
</evidence>
<comment type="caution">
    <text evidence="19">The sequence shown here is derived from an EMBL/GenBank/DDBJ whole genome shotgun (WGS) entry which is preliminary data.</text>
</comment>
<dbReference type="GO" id="GO:0032807">
    <property type="term" value="C:DNA ligase IV complex"/>
    <property type="evidence" value="ECO:0007669"/>
    <property type="project" value="TreeGrafter"/>
</dbReference>
<dbReference type="Gene3D" id="2.170.210.10">
    <property type="entry name" value="DNA double-strand break repair and VJ recombination XRCC4, N-terminal"/>
    <property type="match status" value="1"/>
</dbReference>
<dbReference type="FunFam" id="2.170.210.10:FF:000001">
    <property type="entry name" value="Non-homologous end-joining factor 1"/>
    <property type="match status" value="1"/>
</dbReference>
<evidence type="ECO:0000256" key="16">
    <source>
        <dbReference type="SAM" id="Phobius"/>
    </source>
</evidence>
<evidence type="ECO:0000256" key="7">
    <source>
        <dbReference type="ARBA" id="ARBA00023136"/>
    </source>
</evidence>
<dbReference type="Pfam" id="PF21928">
    <property type="entry name" value="XLF_CC"/>
    <property type="match status" value="1"/>
</dbReference>
<feature type="compositionally biased region" description="Polar residues" evidence="15">
    <location>
        <begin position="836"/>
        <end position="845"/>
    </location>
</feature>
<dbReference type="Pfam" id="PF09302">
    <property type="entry name" value="XLF"/>
    <property type="match status" value="1"/>
</dbReference>
<proteinExistence type="inferred from homology"/>
<comment type="subunit">
    <text evidence="12">Homodimer; mainly exists as a homodimer when not associated with XRCC4. Interacts with XRCC4; the interaction is direct and is mediated via a head-to-head interaction between N-terminal head regions. Component of the core long-range non-homologous end joining (NHEJ) complex (also named DNA-PK complex) composed of PRKDC, LIG4, XRCC4, XRCC6/Ku70, XRCC5/Ku86 and NHEJ1/XLF. Additional component of the NHEJ complex includes PAXX. Following autophosphorylation, PRKDC dissociates from DNA, leading to formation of the short-range NHEJ complex, composed of LIG4, XRCC4, XRCC6/Ku70, XRCC5/Ku86 and NHEJ1/XLF. Interacts with POLL (DNA polymerase lambda); promoting POLL recruitment to double-strand breaks (DSBs) and stimulation of the end-filling activity of POLL.</text>
</comment>
<evidence type="ECO:0000256" key="2">
    <source>
        <dbReference type="ARBA" id="ARBA00004141"/>
    </source>
</evidence>